<evidence type="ECO:0000313" key="1">
    <source>
        <dbReference type="EMBL" id="LAB12493.1"/>
    </source>
</evidence>
<reference evidence="1" key="2">
    <citation type="submission" date="2017-11" db="EMBL/GenBank/DDBJ databases">
        <title>Coralsnake Venomics: Analyses of Venom Gland Transcriptomes and Proteomes of Six Brazilian Taxa.</title>
        <authorList>
            <person name="Aird S.D."/>
            <person name="Jorge da Silva N."/>
            <person name="Qiu L."/>
            <person name="Villar-Briones A."/>
            <person name="Aparecida-Saddi V."/>
            <person name="Campos-Telles M.P."/>
            <person name="Grau M."/>
            <person name="Mikheyev A.S."/>
        </authorList>
    </citation>
    <scope>NUCLEOTIDE SEQUENCE</scope>
    <source>
        <tissue evidence="1">Venom_gland</tissue>
    </source>
</reference>
<dbReference type="AlphaFoldDB" id="A0A2D4KUX8"/>
<name>A0A2D4KUX8_9SAUR</name>
<organism evidence="1">
    <name type="scientific">Micrurus paraensis</name>
    <dbReference type="NCBI Taxonomy" id="1970185"/>
    <lineage>
        <taxon>Eukaryota</taxon>
        <taxon>Metazoa</taxon>
        <taxon>Chordata</taxon>
        <taxon>Craniata</taxon>
        <taxon>Vertebrata</taxon>
        <taxon>Euteleostomi</taxon>
        <taxon>Lepidosauria</taxon>
        <taxon>Squamata</taxon>
        <taxon>Bifurcata</taxon>
        <taxon>Unidentata</taxon>
        <taxon>Episquamata</taxon>
        <taxon>Toxicofera</taxon>
        <taxon>Serpentes</taxon>
        <taxon>Colubroidea</taxon>
        <taxon>Elapidae</taxon>
        <taxon>Elapinae</taxon>
        <taxon>Micrurus</taxon>
    </lineage>
</organism>
<dbReference type="EMBL" id="IACL01093139">
    <property type="protein sequence ID" value="LAB12493.1"/>
    <property type="molecule type" value="Transcribed_RNA"/>
</dbReference>
<proteinExistence type="predicted"/>
<accession>A0A2D4KUX8</accession>
<sequence length="108" mass="12353">MVLIGLSLFQNLAWEGNEPFLGVQFSALLALWVLRSVESEVLCFSFPPHSTALCRGYMQIHYRISCSAGKRTFDLSLKKMMCHQVFFTVHSKSLESFWLVAELNAFFP</sequence>
<protein>
    <submittedName>
        <fullName evidence="1">Uncharacterized protein</fullName>
    </submittedName>
</protein>
<reference evidence="1" key="1">
    <citation type="submission" date="2017-07" db="EMBL/GenBank/DDBJ databases">
        <authorList>
            <person name="Mikheyev A."/>
            <person name="Grau M."/>
        </authorList>
    </citation>
    <scope>NUCLEOTIDE SEQUENCE</scope>
    <source>
        <tissue evidence="1">Venom_gland</tissue>
    </source>
</reference>